<dbReference type="SUPFAM" id="SSF52540">
    <property type="entry name" value="P-loop containing nucleoside triphosphate hydrolases"/>
    <property type="match status" value="1"/>
</dbReference>
<name>A0AAF0CRN0_9BACT</name>
<accession>A0AAF0CRN0</accession>
<sequence length="1050" mass="116335">MLPSAAHEKLKSLLTRSELFDLDPQTQLPRNHDLQQASRDAFRGAALALTWELAGRVQSEKPWLKSLGEALGAGKLRQLFSDDAIAGDPRRAWVMRLQAAISTQSFLDCHDKLQLNDAEIRSVLGQGRSSLSDRLTSGVSEWVDREVGSDGQPPEFQTLLHDGWQMSPEAPVLRFVDLHASFFAEYLKHRPEVSRIHVAQELADLRQSLDDEFSDLRGSFAAIDDQLGQLLRQQSQLALDIGEVMATLATLNSARAHGDEQQRALTAEILHGVLRLESKFDYLLGGLSSQTIDTLRLGDKRKHPQDDRYFMLPQYRALPLVGRDADLADLRDWLRAPDALSVRLMIGRAGSGKTRLAFEFLAELGDQWAHWTAGWMTRDHLATTLQRDPAKLHWDRPALLVIDYAQALADPITALLQRLRDNAPESGPPLRVLLLERVEGAWFDTMLRTDEVSSYAASSVGELFDPPSAVKVQPLPPGRLRRDLLASALTRVAQFHGKPSPPLPTEGDDASLDHALAKTDFAEPLLLILAARTALDEGLTAAMAHTRTELAHLAAKRERARLRRYASLSSSTEQRSAERLLCHLAACATLEEVKTTAELNRLVQEELAALGLPWPSGWGDLAQQLQEILPGQTMSETSRVVGPILPDFVGEAFVLQQLAVSEKSATPWHAWESVVRRGAQRDPVGLPKNIIHAWQNFGQDYGTSEAERPLLYATDMLIADAAVSRDRSALLGLLGAMPDQSLELADRALKLAKLNYERARNLAEKSESPDLSDWAHAASNWANRLSGVGRREEALVAAEEAVGLRRQLVERNRDAYLPDLASSVNNWANRLSGVGRREEALVAAEEAVGLYRQLVERNRDSYLPNLAMSVNNWANQLSEVGRREEALVAAEEAVGLYRQLVERNRDAYLPNLAMSVNNWAAYLSGVGRREEALVAAEEAVGLRRQLVERNRDAYLPNLAMSLAVLGDRQFELEHFAEAAHCHKEALFCLAPAFRRLPQAHGNLFIGIARDYFSAIEKAGAEPENDVVELLRELGLLVEGQPDGGKPESPE</sequence>
<dbReference type="KEGG" id="slom:PXH66_08005"/>
<keyword evidence="1" id="KW-0547">Nucleotide-binding</keyword>
<evidence type="ECO:0000313" key="1">
    <source>
        <dbReference type="EMBL" id="WED66791.1"/>
    </source>
</evidence>
<reference evidence="1" key="1">
    <citation type="submission" date="2023-03" db="EMBL/GenBank/DDBJ databases">
        <title>Lomoglobus Profundus gen. nov., sp. nov., a novel member of the phylum Verrucomicrobia, isolated from deep-marine sediment of South China Sea.</title>
        <authorList>
            <person name="Ahmad T."/>
            <person name="Ishaq S.E."/>
            <person name="Wang F."/>
        </authorList>
    </citation>
    <scope>NUCLEOTIDE SEQUENCE</scope>
    <source>
        <strain evidence="1">LMO-M01</strain>
    </source>
</reference>
<dbReference type="InterPro" id="IPR011990">
    <property type="entry name" value="TPR-like_helical_dom_sf"/>
</dbReference>
<dbReference type="PANTHER" id="PTHR19959:SF119">
    <property type="entry name" value="FUNGAL LIPASE-LIKE DOMAIN-CONTAINING PROTEIN"/>
    <property type="match status" value="1"/>
</dbReference>
<organism evidence="1 2">
    <name type="scientific">Synoicihabitans lomoniglobus</name>
    <dbReference type="NCBI Taxonomy" id="2909285"/>
    <lineage>
        <taxon>Bacteria</taxon>
        <taxon>Pseudomonadati</taxon>
        <taxon>Verrucomicrobiota</taxon>
        <taxon>Opitutia</taxon>
        <taxon>Opitutales</taxon>
        <taxon>Opitutaceae</taxon>
        <taxon>Synoicihabitans</taxon>
    </lineage>
</organism>
<keyword evidence="1" id="KW-0067">ATP-binding</keyword>
<evidence type="ECO:0000313" key="2">
    <source>
        <dbReference type="Proteomes" id="UP001218638"/>
    </source>
</evidence>
<dbReference type="Proteomes" id="UP001218638">
    <property type="component" value="Chromosome"/>
</dbReference>
<protein>
    <submittedName>
        <fullName evidence="1">ATP-binding protein</fullName>
    </submittedName>
</protein>
<dbReference type="PANTHER" id="PTHR19959">
    <property type="entry name" value="KINESIN LIGHT CHAIN"/>
    <property type="match status" value="1"/>
</dbReference>
<keyword evidence="2" id="KW-1185">Reference proteome</keyword>
<proteinExistence type="predicted"/>
<dbReference type="GO" id="GO:0005524">
    <property type="term" value="F:ATP binding"/>
    <property type="evidence" value="ECO:0007669"/>
    <property type="project" value="UniProtKB-KW"/>
</dbReference>
<dbReference type="SUPFAM" id="SSF48452">
    <property type="entry name" value="TPR-like"/>
    <property type="match status" value="1"/>
</dbReference>
<dbReference type="EMBL" id="CP119075">
    <property type="protein sequence ID" value="WED66791.1"/>
    <property type="molecule type" value="Genomic_DNA"/>
</dbReference>
<dbReference type="Gene3D" id="1.25.40.10">
    <property type="entry name" value="Tetratricopeptide repeat domain"/>
    <property type="match status" value="2"/>
</dbReference>
<gene>
    <name evidence="1" type="ORF">PXH66_08005</name>
</gene>
<dbReference type="AlphaFoldDB" id="A0AAF0CRN0"/>
<dbReference type="InterPro" id="IPR027417">
    <property type="entry name" value="P-loop_NTPase"/>
</dbReference>
<dbReference type="Pfam" id="PF13374">
    <property type="entry name" value="TPR_10"/>
    <property type="match status" value="1"/>
</dbReference>
<dbReference type="RefSeq" id="WP_330932310.1">
    <property type="nucleotide sequence ID" value="NZ_CP119075.1"/>
</dbReference>